<dbReference type="RefSeq" id="WP_158948090.1">
    <property type="nucleotide sequence ID" value="NZ_CP046400.1"/>
</dbReference>
<dbReference type="InterPro" id="IPR035938">
    <property type="entry name" value="Hemerythrin-like_sf"/>
</dbReference>
<evidence type="ECO:0000256" key="4">
    <source>
        <dbReference type="ARBA" id="ARBA00023004"/>
    </source>
</evidence>
<evidence type="ECO:0000259" key="5">
    <source>
        <dbReference type="Pfam" id="PF01814"/>
    </source>
</evidence>
<dbReference type="GO" id="GO:0046872">
    <property type="term" value="F:metal ion binding"/>
    <property type="evidence" value="ECO:0007669"/>
    <property type="project" value="UniProtKB-KW"/>
</dbReference>
<dbReference type="InterPro" id="IPR012827">
    <property type="entry name" value="Hemerythrin_metal-bd"/>
</dbReference>
<keyword evidence="7" id="KW-1185">Reference proteome</keyword>
<name>A0A6I6JKG5_9BACT</name>
<evidence type="ECO:0000313" key="7">
    <source>
        <dbReference type="Proteomes" id="UP000428328"/>
    </source>
</evidence>
<dbReference type="PANTHER" id="PTHR37164:SF1">
    <property type="entry name" value="BACTERIOHEMERYTHRIN"/>
    <property type="match status" value="1"/>
</dbReference>
<dbReference type="InterPro" id="IPR012312">
    <property type="entry name" value="Hemerythrin-like"/>
</dbReference>
<keyword evidence="2" id="KW-0561">Oxygen transport</keyword>
<dbReference type="SUPFAM" id="SSF47188">
    <property type="entry name" value="Hemerythrin-like"/>
    <property type="match status" value="1"/>
</dbReference>
<dbReference type="EMBL" id="CP046400">
    <property type="protein sequence ID" value="QGY40617.1"/>
    <property type="molecule type" value="Genomic_DNA"/>
</dbReference>
<dbReference type="AlphaFoldDB" id="A0A6I6JKG5"/>
<dbReference type="Pfam" id="PF01814">
    <property type="entry name" value="Hemerythrin"/>
    <property type="match status" value="1"/>
</dbReference>
<dbReference type="GO" id="GO:0005344">
    <property type="term" value="F:oxygen carrier activity"/>
    <property type="evidence" value="ECO:0007669"/>
    <property type="project" value="UniProtKB-KW"/>
</dbReference>
<keyword evidence="4" id="KW-0408">Iron</keyword>
<feature type="domain" description="Hemerythrin-like" evidence="5">
    <location>
        <begin position="14"/>
        <end position="122"/>
    </location>
</feature>
<dbReference type="NCBIfam" id="TIGR02481">
    <property type="entry name" value="hemeryth_dom"/>
    <property type="match status" value="1"/>
</dbReference>
<dbReference type="InterPro" id="IPR016131">
    <property type="entry name" value="Haemerythrin_Fe_BS"/>
</dbReference>
<evidence type="ECO:0000313" key="6">
    <source>
        <dbReference type="EMBL" id="QGY40617.1"/>
    </source>
</evidence>
<evidence type="ECO:0000256" key="1">
    <source>
        <dbReference type="ARBA" id="ARBA00010587"/>
    </source>
</evidence>
<protein>
    <submittedName>
        <fullName evidence="6">Bacteriohemerythrin</fullName>
    </submittedName>
</protein>
<organism evidence="6 7">
    <name type="scientific">Pseudodesulfovibrio cashew</name>
    <dbReference type="NCBI Taxonomy" id="2678688"/>
    <lineage>
        <taxon>Bacteria</taxon>
        <taxon>Pseudomonadati</taxon>
        <taxon>Thermodesulfobacteriota</taxon>
        <taxon>Desulfovibrionia</taxon>
        <taxon>Desulfovibrionales</taxon>
        <taxon>Desulfovibrionaceae</taxon>
    </lineage>
</organism>
<evidence type="ECO:0000256" key="2">
    <source>
        <dbReference type="ARBA" id="ARBA00022621"/>
    </source>
</evidence>
<accession>A0A6I6JKG5</accession>
<keyword evidence="3" id="KW-0479">Metal-binding</keyword>
<gene>
    <name evidence="6" type="ORF">GM415_10945</name>
</gene>
<proteinExistence type="inferred from homology"/>
<evidence type="ECO:0000256" key="3">
    <source>
        <dbReference type="ARBA" id="ARBA00022723"/>
    </source>
</evidence>
<sequence length="135" mass="16299">MPLMEWDESMAVHVDELDDQHRQLIALINEAYDAVRRHDEHKRAELVDKMARYARLHFATEEGYLMRYGYPEIEAHKALHAKFNADVDEFRRKMLEKTNLSQIFVFLSRWLITHIMDEDRKYSMFMPKEESHAEE</sequence>
<reference evidence="6 7" key="1">
    <citation type="submission" date="2019-11" db="EMBL/GenBank/DDBJ databases">
        <authorList>
            <person name="Zheng R.K."/>
            <person name="Sun C.M."/>
        </authorList>
    </citation>
    <scope>NUCLEOTIDE SEQUENCE [LARGE SCALE GENOMIC DNA]</scope>
    <source>
        <strain evidence="6 7">SRB007</strain>
    </source>
</reference>
<dbReference type="CDD" id="cd12107">
    <property type="entry name" value="Hemerythrin"/>
    <property type="match status" value="1"/>
</dbReference>
<dbReference type="Gene3D" id="1.20.120.50">
    <property type="entry name" value="Hemerythrin-like"/>
    <property type="match status" value="1"/>
</dbReference>
<dbReference type="PROSITE" id="PS00550">
    <property type="entry name" value="HEMERYTHRINS"/>
    <property type="match status" value="1"/>
</dbReference>
<dbReference type="KEGG" id="psel:GM415_10945"/>
<dbReference type="InterPro" id="IPR050669">
    <property type="entry name" value="Hemerythrin"/>
</dbReference>
<keyword evidence="2" id="KW-0813">Transport</keyword>
<dbReference type="PANTHER" id="PTHR37164">
    <property type="entry name" value="BACTERIOHEMERYTHRIN"/>
    <property type="match status" value="1"/>
</dbReference>
<comment type="similarity">
    <text evidence="1">Belongs to the hemerythrin family.</text>
</comment>
<dbReference type="Proteomes" id="UP000428328">
    <property type="component" value="Chromosome"/>
</dbReference>
<dbReference type="NCBIfam" id="NF033749">
    <property type="entry name" value="bact_hemeryth"/>
    <property type="match status" value="1"/>
</dbReference>